<dbReference type="AlphaFoldDB" id="A0A4Y2A635"/>
<dbReference type="EMBL" id="BGPR01000005">
    <property type="protein sequence ID" value="GBL74384.1"/>
    <property type="molecule type" value="Genomic_DNA"/>
</dbReference>
<dbReference type="Proteomes" id="UP000499080">
    <property type="component" value="Unassembled WGS sequence"/>
</dbReference>
<name>A0A4Y2A635_ARAVE</name>
<comment type="caution">
    <text evidence="1">The sequence shown here is derived from an EMBL/GenBank/DDBJ whole genome shotgun (WGS) entry which is preliminary data.</text>
</comment>
<reference evidence="1 2" key="1">
    <citation type="journal article" date="2019" name="Sci. Rep.">
        <title>Orb-weaving spider Araneus ventricosus genome elucidates the spidroin gene catalogue.</title>
        <authorList>
            <person name="Kono N."/>
            <person name="Nakamura H."/>
            <person name="Ohtoshi R."/>
            <person name="Moran D.A.P."/>
            <person name="Shinohara A."/>
            <person name="Yoshida Y."/>
            <person name="Fujiwara M."/>
            <person name="Mori M."/>
            <person name="Tomita M."/>
            <person name="Arakawa K."/>
        </authorList>
    </citation>
    <scope>NUCLEOTIDE SEQUENCE [LARGE SCALE GENOMIC DNA]</scope>
</reference>
<evidence type="ECO:0000313" key="2">
    <source>
        <dbReference type="Proteomes" id="UP000499080"/>
    </source>
</evidence>
<sequence>MSNMRHAGSFFRLATGLEKMKSLAKFIQVSENNLTHQKRKIIIDCVVLCAWGSTREPAVASAGAPLSDSRVLLQLSGHILSTLYVNFA</sequence>
<proteinExistence type="predicted"/>
<accession>A0A4Y2A635</accession>
<protein>
    <submittedName>
        <fullName evidence="1">Uncharacterized protein</fullName>
    </submittedName>
</protein>
<evidence type="ECO:0000313" key="1">
    <source>
        <dbReference type="EMBL" id="GBL74384.1"/>
    </source>
</evidence>
<keyword evidence="2" id="KW-1185">Reference proteome</keyword>
<gene>
    <name evidence="1" type="ORF">AVEN_235352_1</name>
</gene>
<organism evidence="1 2">
    <name type="scientific">Araneus ventricosus</name>
    <name type="common">Orbweaver spider</name>
    <name type="synonym">Epeira ventricosa</name>
    <dbReference type="NCBI Taxonomy" id="182803"/>
    <lineage>
        <taxon>Eukaryota</taxon>
        <taxon>Metazoa</taxon>
        <taxon>Ecdysozoa</taxon>
        <taxon>Arthropoda</taxon>
        <taxon>Chelicerata</taxon>
        <taxon>Arachnida</taxon>
        <taxon>Araneae</taxon>
        <taxon>Araneomorphae</taxon>
        <taxon>Entelegynae</taxon>
        <taxon>Araneoidea</taxon>
        <taxon>Araneidae</taxon>
        <taxon>Araneus</taxon>
    </lineage>
</organism>